<dbReference type="InterPro" id="IPR036291">
    <property type="entry name" value="NAD(P)-bd_dom_sf"/>
</dbReference>
<dbReference type="Gene3D" id="3.30.70.260">
    <property type="match status" value="1"/>
</dbReference>
<sequence>MKTLKVGLCGAGNVGGAVLKTLIKSSQLLEVQGGVHFDLVQVGARRGKEAVPYEGINITTNLEDVATNPDVDVLVEVIGGVDFAYELVTTALKEGKHVVTANKALIASHGNELFALAKENNVEIGFEASVAGGTPVIKALREGLVANKVKWFAGILNGTSNFILTEMESNQSTFESALEKAQELGLAESDPSLDINGTDAAQKASILAALAFHVPFDFSLVSFEGIEEIELEDLGYAKELGYSIKHIAHGELENNVVCVNAYPTLVDNETLLSQVGKEMNALEIFSEGMGSTVYYGPGAGPEPTASAVIADLVDIAKGGWDLDINSDDQNKLEVSDNKKAARYYRLQVNNEPGVIAKISSLFGDKNISIEALIQHESKSKENLESIPVVIMSGEISNNEAVKLKNALEDLPEVFPGVKKFRVHTGKK</sequence>
<dbReference type="NCBIfam" id="NF004976">
    <property type="entry name" value="PRK06349.1"/>
    <property type="match status" value="1"/>
</dbReference>
<keyword evidence="10" id="KW-0486">Methionine biosynthesis</keyword>
<feature type="domain" description="ACT" evidence="11">
    <location>
        <begin position="343"/>
        <end position="425"/>
    </location>
</feature>
<dbReference type="SUPFAM" id="SSF55021">
    <property type="entry name" value="ACT-like"/>
    <property type="match status" value="1"/>
</dbReference>
<dbReference type="PANTHER" id="PTHR43331">
    <property type="entry name" value="HOMOSERINE DEHYDROGENASE"/>
    <property type="match status" value="1"/>
</dbReference>
<evidence type="ECO:0000256" key="10">
    <source>
        <dbReference type="ARBA" id="ARBA00023167"/>
    </source>
</evidence>
<dbReference type="Pfam" id="PF01842">
    <property type="entry name" value="ACT"/>
    <property type="match status" value="1"/>
</dbReference>
<dbReference type="GO" id="GO:0009086">
    <property type="term" value="P:methionine biosynthetic process"/>
    <property type="evidence" value="ECO:0007669"/>
    <property type="project" value="UniProtKB-KW"/>
</dbReference>
<dbReference type="SUPFAM" id="SSF51735">
    <property type="entry name" value="NAD(P)-binding Rossmann-fold domains"/>
    <property type="match status" value="1"/>
</dbReference>
<dbReference type="PROSITE" id="PS51671">
    <property type="entry name" value="ACT"/>
    <property type="match status" value="1"/>
</dbReference>
<evidence type="ECO:0000256" key="7">
    <source>
        <dbReference type="ARBA" id="ARBA00022697"/>
    </source>
</evidence>
<evidence type="ECO:0000313" key="12">
    <source>
        <dbReference type="EMBL" id="SUZ52941.1"/>
    </source>
</evidence>
<evidence type="ECO:0000256" key="9">
    <source>
        <dbReference type="ARBA" id="ARBA00023002"/>
    </source>
</evidence>
<name>A0A381NEE7_9ZZZZ</name>
<dbReference type="Gene3D" id="3.30.360.10">
    <property type="entry name" value="Dihydrodipicolinate Reductase, domain 2"/>
    <property type="match status" value="1"/>
</dbReference>
<evidence type="ECO:0000256" key="4">
    <source>
        <dbReference type="ARBA" id="ARBA00013213"/>
    </source>
</evidence>
<evidence type="ECO:0000256" key="5">
    <source>
        <dbReference type="ARBA" id="ARBA00013376"/>
    </source>
</evidence>
<reference evidence="12" key="1">
    <citation type="submission" date="2018-05" db="EMBL/GenBank/DDBJ databases">
        <authorList>
            <person name="Lanie J.A."/>
            <person name="Ng W.-L."/>
            <person name="Kazmierczak K.M."/>
            <person name="Andrzejewski T.M."/>
            <person name="Davidsen T.M."/>
            <person name="Wayne K.J."/>
            <person name="Tettelin H."/>
            <person name="Glass J.I."/>
            <person name="Rusch D."/>
            <person name="Podicherti R."/>
            <person name="Tsui H.-C.T."/>
            <person name="Winkler M.E."/>
        </authorList>
    </citation>
    <scope>NUCLEOTIDE SEQUENCE</scope>
</reference>
<dbReference type="InterPro" id="IPR005106">
    <property type="entry name" value="Asp/hSer_DH_NAD-bd"/>
</dbReference>
<dbReference type="Gene3D" id="3.40.50.720">
    <property type="entry name" value="NAD(P)-binding Rossmann-like Domain"/>
    <property type="match status" value="1"/>
</dbReference>
<dbReference type="Pfam" id="PF00742">
    <property type="entry name" value="Homoserine_dh"/>
    <property type="match status" value="1"/>
</dbReference>
<evidence type="ECO:0000256" key="2">
    <source>
        <dbReference type="ARBA" id="ARBA00005062"/>
    </source>
</evidence>
<keyword evidence="8" id="KW-0521">NADP</keyword>
<dbReference type="InterPro" id="IPR045865">
    <property type="entry name" value="ACT-like_dom_sf"/>
</dbReference>
<dbReference type="AlphaFoldDB" id="A0A381NEE7"/>
<evidence type="ECO:0000256" key="3">
    <source>
        <dbReference type="ARBA" id="ARBA00006753"/>
    </source>
</evidence>
<dbReference type="GO" id="GO:0009088">
    <property type="term" value="P:threonine biosynthetic process"/>
    <property type="evidence" value="ECO:0007669"/>
    <property type="project" value="UniProtKB-UniPathway"/>
</dbReference>
<dbReference type="PROSITE" id="PS01042">
    <property type="entry name" value="HOMOSER_DHGENASE"/>
    <property type="match status" value="1"/>
</dbReference>
<dbReference type="GO" id="GO:0004412">
    <property type="term" value="F:homoserine dehydrogenase activity"/>
    <property type="evidence" value="ECO:0007669"/>
    <property type="project" value="UniProtKB-EC"/>
</dbReference>
<keyword evidence="9" id="KW-0560">Oxidoreductase</keyword>
<dbReference type="PANTHER" id="PTHR43331:SF1">
    <property type="entry name" value="HOMOSERINE DEHYDROGENASE"/>
    <property type="match status" value="1"/>
</dbReference>
<evidence type="ECO:0000256" key="8">
    <source>
        <dbReference type="ARBA" id="ARBA00022857"/>
    </source>
</evidence>
<comment type="similarity">
    <text evidence="3">Belongs to the homoserine dehydrogenase family.</text>
</comment>
<dbReference type="GO" id="GO:0050661">
    <property type="term" value="F:NADP binding"/>
    <property type="evidence" value="ECO:0007669"/>
    <property type="project" value="InterPro"/>
</dbReference>
<dbReference type="EC" id="1.1.1.3" evidence="4"/>
<evidence type="ECO:0000256" key="1">
    <source>
        <dbReference type="ARBA" id="ARBA00005056"/>
    </source>
</evidence>
<comment type="pathway">
    <text evidence="2">Amino-acid biosynthesis; L-methionine biosynthesis via de novo pathway; L-homoserine from L-aspartate: step 3/3.</text>
</comment>
<dbReference type="UniPathway" id="UPA00050">
    <property type="reaction ID" value="UER00063"/>
</dbReference>
<accession>A0A381NEE7</accession>
<dbReference type="InterPro" id="IPR001342">
    <property type="entry name" value="HDH_cat"/>
</dbReference>
<gene>
    <name evidence="12" type="ORF">METZ01_LOCUS5795</name>
</gene>
<protein>
    <recommendedName>
        <fullName evidence="5">Homoserine dehydrogenase</fullName>
        <ecNumber evidence="4">1.1.1.3</ecNumber>
    </recommendedName>
</protein>
<keyword evidence="7" id="KW-0791">Threonine biosynthesis</keyword>
<dbReference type="InterPro" id="IPR019811">
    <property type="entry name" value="HDH_CS"/>
</dbReference>
<evidence type="ECO:0000259" key="11">
    <source>
        <dbReference type="PROSITE" id="PS51671"/>
    </source>
</evidence>
<keyword evidence="6" id="KW-0028">Amino-acid biosynthesis</keyword>
<organism evidence="12">
    <name type="scientific">marine metagenome</name>
    <dbReference type="NCBI Taxonomy" id="408172"/>
    <lineage>
        <taxon>unclassified sequences</taxon>
        <taxon>metagenomes</taxon>
        <taxon>ecological metagenomes</taxon>
    </lineage>
</organism>
<dbReference type="SUPFAM" id="SSF55347">
    <property type="entry name" value="Glyceraldehyde-3-phosphate dehydrogenase-like, C-terminal domain"/>
    <property type="match status" value="1"/>
</dbReference>
<dbReference type="PIRSF" id="PIRSF000098">
    <property type="entry name" value="Homoser_dehydrog"/>
    <property type="match status" value="1"/>
</dbReference>
<proteinExistence type="inferred from homology"/>
<dbReference type="EMBL" id="UINC01000304">
    <property type="protein sequence ID" value="SUZ52941.1"/>
    <property type="molecule type" value="Genomic_DNA"/>
</dbReference>
<dbReference type="InterPro" id="IPR002912">
    <property type="entry name" value="ACT_dom"/>
</dbReference>
<evidence type="ECO:0000256" key="6">
    <source>
        <dbReference type="ARBA" id="ARBA00022605"/>
    </source>
</evidence>
<dbReference type="InterPro" id="IPR016204">
    <property type="entry name" value="HDH"/>
</dbReference>
<dbReference type="UniPathway" id="UPA00051">
    <property type="reaction ID" value="UER00465"/>
</dbReference>
<dbReference type="FunFam" id="3.30.360.10:FF:000005">
    <property type="entry name" value="Homoserine dehydrogenase"/>
    <property type="match status" value="1"/>
</dbReference>
<comment type="pathway">
    <text evidence="1">Amino-acid biosynthesis; L-threonine biosynthesis; L-threonine from L-aspartate: step 3/5.</text>
</comment>
<dbReference type="Pfam" id="PF03447">
    <property type="entry name" value="NAD_binding_3"/>
    <property type="match status" value="1"/>
</dbReference>
<dbReference type="CDD" id="cd04881">
    <property type="entry name" value="ACT_HSDH-Hom"/>
    <property type="match status" value="1"/>
</dbReference>